<gene>
    <name evidence="2" type="ORF">ODALV1_LOCUS22530</name>
</gene>
<keyword evidence="1" id="KW-0732">Signal</keyword>
<proteinExistence type="predicted"/>
<evidence type="ECO:0000313" key="2">
    <source>
        <dbReference type="EMBL" id="CAL8128764.1"/>
    </source>
</evidence>
<evidence type="ECO:0000256" key="1">
    <source>
        <dbReference type="SAM" id="SignalP"/>
    </source>
</evidence>
<accession>A0ABP1RIE9</accession>
<reference evidence="2 3" key="1">
    <citation type="submission" date="2024-08" db="EMBL/GenBank/DDBJ databases">
        <authorList>
            <person name="Cucini C."/>
            <person name="Frati F."/>
        </authorList>
    </citation>
    <scope>NUCLEOTIDE SEQUENCE [LARGE SCALE GENOMIC DNA]</scope>
</reference>
<keyword evidence="3" id="KW-1185">Reference proteome</keyword>
<protein>
    <submittedName>
        <fullName evidence="2">Uncharacterized protein</fullName>
    </submittedName>
</protein>
<dbReference type="SUPFAM" id="SSF57095">
    <property type="entry name" value="Scorpion toxin-like"/>
    <property type="match status" value="1"/>
</dbReference>
<comment type="caution">
    <text evidence="2">The sequence shown here is derived from an EMBL/GenBank/DDBJ whole genome shotgun (WGS) entry which is preliminary data.</text>
</comment>
<dbReference type="Proteomes" id="UP001642540">
    <property type="component" value="Unassembled WGS sequence"/>
</dbReference>
<dbReference type="EMBL" id="CAXLJM020000075">
    <property type="protein sequence ID" value="CAL8128764.1"/>
    <property type="molecule type" value="Genomic_DNA"/>
</dbReference>
<name>A0ABP1RIE9_9HEXA</name>
<evidence type="ECO:0000313" key="3">
    <source>
        <dbReference type="Proteomes" id="UP001642540"/>
    </source>
</evidence>
<sequence>MAQQHQRKPAPQKKIIAAVLALNIVIMMLTICEGSPAPFPKQGECWPKQGGHSQAVCLDSGSCNNICRGDGNEGGYCSWVMCYCHGCP</sequence>
<feature type="signal peptide" evidence="1">
    <location>
        <begin position="1"/>
        <end position="34"/>
    </location>
</feature>
<organism evidence="2 3">
    <name type="scientific">Orchesella dallaii</name>
    <dbReference type="NCBI Taxonomy" id="48710"/>
    <lineage>
        <taxon>Eukaryota</taxon>
        <taxon>Metazoa</taxon>
        <taxon>Ecdysozoa</taxon>
        <taxon>Arthropoda</taxon>
        <taxon>Hexapoda</taxon>
        <taxon>Collembola</taxon>
        <taxon>Entomobryomorpha</taxon>
        <taxon>Entomobryoidea</taxon>
        <taxon>Orchesellidae</taxon>
        <taxon>Orchesellinae</taxon>
        <taxon>Orchesella</taxon>
    </lineage>
</organism>
<feature type="chain" id="PRO_5046064984" evidence="1">
    <location>
        <begin position="35"/>
        <end position="88"/>
    </location>
</feature>
<dbReference type="InterPro" id="IPR036574">
    <property type="entry name" value="Scorpion_toxin-like_sf"/>
</dbReference>